<evidence type="ECO:0000313" key="2">
    <source>
        <dbReference type="Proteomes" id="UP000001194"/>
    </source>
</evidence>
<proteinExistence type="predicted"/>
<sequence length="94" mass="10427">MTLAAIEVVVSTPVTIVTRYCLLTISHNVHRTTSSINFQELITDVDAISLIHGPGRPLRGRHDERASIRTNFIFTTTFSTMPSAVTISCRKANR</sequence>
<dbReference type="KEGG" id="lbc:LACBIDRAFT_310694"/>
<dbReference type="Proteomes" id="UP000001194">
    <property type="component" value="Unassembled WGS sequence"/>
</dbReference>
<dbReference type="GeneID" id="6083329"/>
<dbReference type="HOGENOM" id="CLU_2386562_0_0_1"/>
<protein>
    <submittedName>
        <fullName evidence="1">Predicted protein</fullName>
    </submittedName>
</protein>
<name>B0DUW9_LACBS</name>
<dbReference type="RefSeq" id="XP_001887760.1">
    <property type="nucleotide sequence ID" value="XM_001887725.1"/>
</dbReference>
<dbReference type="AlphaFoldDB" id="B0DUW9"/>
<evidence type="ECO:0000313" key="1">
    <source>
        <dbReference type="EMBL" id="EDR01684.1"/>
    </source>
</evidence>
<keyword evidence="2" id="KW-1185">Reference proteome</keyword>
<organism evidence="2">
    <name type="scientific">Laccaria bicolor (strain S238N-H82 / ATCC MYA-4686)</name>
    <name type="common">Bicoloured deceiver</name>
    <name type="synonym">Laccaria laccata var. bicolor</name>
    <dbReference type="NCBI Taxonomy" id="486041"/>
    <lineage>
        <taxon>Eukaryota</taxon>
        <taxon>Fungi</taxon>
        <taxon>Dikarya</taxon>
        <taxon>Basidiomycota</taxon>
        <taxon>Agaricomycotina</taxon>
        <taxon>Agaricomycetes</taxon>
        <taxon>Agaricomycetidae</taxon>
        <taxon>Agaricales</taxon>
        <taxon>Agaricineae</taxon>
        <taxon>Hydnangiaceae</taxon>
        <taxon>Laccaria</taxon>
    </lineage>
</organism>
<reference evidence="1 2" key="1">
    <citation type="journal article" date="2008" name="Nature">
        <title>The genome of Laccaria bicolor provides insights into mycorrhizal symbiosis.</title>
        <authorList>
            <person name="Martin F."/>
            <person name="Aerts A."/>
            <person name="Ahren D."/>
            <person name="Brun A."/>
            <person name="Danchin E.G.J."/>
            <person name="Duchaussoy F."/>
            <person name="Gibon J."/>
            <person name="Kohler A."/>
            <person name="Lindquist E."/>
            <person name="Pereda V."/>
            <person name="Salamov A."/>
            <person name="Shapiro H.J."/>
            <person name="Wuyts J."/>
            <person name="Blaudez D."/>
            <person name="Buee M."/>
            <person name="Brokstein P."/>
            <person name="Canbaeck B."/>
            <person name="Cohen D."/>
            <person name="Courty P.E."/>
            <person name="Coutinho P.M."/>
            <person name="Delaruelle C."/>
            <person name="Detter J.C."/>
            <person name="Deveau A."/>
            <person name="DiFazio S."/>
            <person name="Duplessis S."/>
            <person name="Fraissinet-Tachet L."/>
            <person name="Lucic E."/>
            <person name="Frey-Klett P."/>
            <person name="Fourrey C."/>
            <person name="Feussner I."/>
            <person name="Gay G."/>
            <person name="Grimwood J."/>
            <person name="Hoegger P.J."/>
            <person name="Jain P."/>
            <person name="Kilaru S."/>
            <person name="Labbe J."/>
            <person name="Lin Y.C."/>
            <person name="Legue V."/>
            <person name="Le Tacon F."/>
            <person name="Marmeisse R."/>
            <person name="Melayah D."/>
            <person name="Montanini B."/>
            <person name="Muratet M."/>
            <person name="Nehls U."/>
            <person name="Niculita-Hirzel H."/>
            <person name="Oudot-Le Secq M.P."/>
            <person name="Peter M."/>
            <person name="Quesneville H."/>
            <person name="Rajashekar B."/>
            <person name="Reich M."/>
            <person name="Rouhier N."/>
            <person name="Schmutz J."/>
            <person name="Yin T."/>
            <person name="Chalot M."/>
            <person name="Henrissat B."/>
            <person name="Kuees U."/>
            <person name="Lucas S."/>
            <person name="Van de Peer Y."/>
            <person name="Podila G.K."/>
            <person name="Polle A."/>
            <person name="Pukkila P.J."/>
            <person name="Richardson P.M."/>
            <person name="Rouze P."/>
            <person name="Sanders I.R."/>
            <person name="Stajich J.E."/>
            <person name="Tunlid A."/>
            <person name="Tuskan G."/>
            <person name="Grigoriev I.V."/>
        </authorList>
    </citation>
    <scope>NUCLEOTIDE SEQUENCE [LARGE SCALE GENOMIC DNA]</scope>
    <source>
        <strain evidence="2">S238N-H82 / ATCC MYA-4686</strain>
    </source>
</reference>
<accession>B0DUW9</accession>
<dbReference type="InParanoid" id="B0DUW9"/>
<gene>
    <name evidence="1" type="ORF">LACBIDRAFT_310694</name>
</gene>
<dbReference type="EMBL" id="DS547137">
    <property type="protein sequence ID" value="EDR01684.1"/>
    <property type="molecule type" value="Genomic_DNA"/>
</dbReference>